<comment type="catalytic activity">
    <reaction evidence="1">
        <text>Hydrolysis of terminal, non-reducing alpha-D-galactose residues in alpha-D-galactosides, including galactose oligosaccharides, galactomannans and galactolipids.</text>
        <dbReference type="EC" id="3.2.1.22"/>
    </reaction>
</comment>
<dbReference type="Gene3D" id="3.20.20.70">
    <property type="entry name" value="Aldolase class I"/>
    <property type="match status" value="1"/>
</dbReference>
<dbReference type="Proteomes" id="UP000077266">
    <property type="component" value="Unassembled WGS sequence"/>
</dbReference>
<feature type="compositionally biased region" description="Basic and acidic residues" evidence="6">
    <location>
        <begin position="449"/>
        <end position="462"/>
    </location>
</feature>
<name>A0A165NWU4_EXIGL</name>
<dbReference type="EC" id="3.2.1.22" evidence="3"/>
<dbReference type="STRING" id="1314781.A0A165NWU4"/>
<gene>
    <name evidence="8" type="ORF">EXIGLDRAFT_666354</name>
</gene>
<dbReference type="PANTHER" id="PTHR11452:SF33">
    <property type="entry name" value="ALPHA-GALACTOSIDASE 2"/>
    <property type="match status" value="1"/>
</dbReference>
<keyword evidence="4 8" id="KW-0378">Hydrolase</keyword>
<dbReference type="GO" id="GO:0005975">
    <property type="term" value="P:carbohydrate metabolic process"/>
    <property type="evidence" value="ECO:0007669"/>
    <property type="project" value="InterPro"/>
</dbReference>
<keyword evidence="5" id="KW-0326">Glycosidase</keyword>
<dbReference type="GO" id="GO:0004557">
    <property type="term" value="F:alpha-galactosidase activity"/>
    <property type="evidence" value="ECO:0007669"/>
    <property type="project" value="UniProtKB-EC"/>
</dbReference>
<comment type="similarity">
    <text evidence="2">Belongs to the glycosyl hydrolase 27 family.</text>
</comment>
<feature type="signal peptide" evidence="7">
    <location>
        <begin position="1"/>
        <end position="15"/>
    </location>
</feature>
<feature type="chain" id="PRO_5012678337" description="alpha-galactosidase" evidence="7">
    <location>
        <begin position="16"/>
        <end position="478"/>
    </location>
</feature>
<evidence type="ECO:0000256" key="3">
    <source>
        <dbReference type="ARBA" id="ARBA00012755"/>
    </source>
</evidence>
<dbReference type="AlphaFoldDB" id="A0A165NWU4"/>
<keyword evidence="7" id="KW-0732">Signal</keyword>
<evidence type="ECO:0000256" key="7">
    <source>
        <dbReference type="SAM" id="SignalP"/>
    </source>
</evidence>
<dbReference type="InterPro" id="IPR017853">
    <property type="entry name" value="GH"/>
</dbReference>
<evidence type="ECO:0000256" key="1">
    <source>
        <dbReference type="ARBA" id="ARBA00001255"/>
    </source>
</evidence>
<protein>
    <recommendedName>
        <fullName evidence="3">alpha-galactosidase</fullName>
        <ecNumber evidence="3">3.2.1.22</ecNumber>
    </recommendedName>
</protein>
<dbReference type="InterPro" id="IPR002241">
    <property type="entry name" value="Glyco_hydro_27"/>
</dbReference>
<evidence type="ECO:0000256" key="6">
    <source>
        <dbReference type="SAM" id="MobiDB-lite"/>
    </source>
</evidence>
<evidence type="ECO:0000313" key="9">
    <source>
        <dbReference type="Proteomes" id="UP000077266"/>
    </source>
</evidence>
<sequence length="478" mass="51920">MKTLLSLAFLASALAADVYVPFYDTSANGYAAPARGWNSFGIQANQPLQGSVGWDFNDWQCVFDQHCSLLPPDYYCSLDSGWSNDGGDAHGRIVANDAGVFNTYGSLKNFTAHMKEKGIKVGVYLLPGALSGDANMTIEGKEDLTLGDIFDTNVNETNLRLPFLWGQPGVQEWHDSEVRYLVDQGVEFIKLDFVTPGSDQPGLPADTSMSAFHYHTAIQNIAPDGKIRLDLSWHLSRESPYFERWQANADSIRLDDDINNSNSTSLTSWKTVQRAIEAYRVFINQQTLNATRHGVGIRVRPDMDNLYVGNAQQMSGVSDVERYSMAIHWIGAGANLITGSDMTHLDDLGKELLFNDEAMDVANFTSQWPMQPLLNGGAPSQLQAWIAGPNEKGTAVVVLANYGPDLGDGGFGTNSSDVQLVSAPLDVLGIAGSSWAVRRVWGGGGSGGGDHEDIGVTSDKLESNLGPGESVLYKIQRQ</sequence>
<evidence type="ECO:0000256" key="4">
    <source>
        <dbReference type="ARBA" id="ARBA00022801"/>
    </source>
</evidence>
<evidence type="ECO:0000256" key="2">
    <source>
        <dbReference type="ARBA" id="ARBA00009743"/>
    </source>
</evidence>
<dbReference type="InterPro" id="IPR013785">
    <property type="entry name" value="Aldolase_TIM"/>
</dbReference>
<evidence type="ECO:0000256" key="5">
    <source>
        <dbReference type="ARBA" id="ARBA00023295"/>
    </source>
</evidence>
<dbReference type="EMBL" id="KV425894">
    <property type="protein sequence ID" value="KZW01332.1"/>
    <property type="molecule type" value="Genomic_DNA"/>
</dbReference>
<dbReference type="InParanoid" id="A0A165NWU4"/>
<feature type="region of interest" description="Disordered" evidence="6">
    <location>
        <begin position="446"/>
        <end position="466"/>
    </location>
</feature>
<dbReference type="PANTHER" id="PTHR11452">
    <property type="entry name" value="ALPHA-GALACTOSIDASE/ALPHA-N-ACETYLGALACTOSAMINIDASE"/>
    <property type="match status" value="1"/>
</dbReference>
<reference evidence="8 9" key="1">
    <citation type="journal article" date="2016" name="Mol. Biol. Evol.">
        <title>Comparative Genomics of Early-Diverging Mushroom-Forming Fungi Provides Insights into the Origins of Lignocellulose Decay Capabilities.</title>
        <authorList>
            <person name="Nagy L.G."/>
            <person name="Riley R."/>
            <person name="Tritt A."/>
            <person name="Adam C."/>
            <person name="Daum C."/>
            <person name="Floudas D."/>
            <person name="Sun H."/>
            <person name="Yadav J.S."/>
            <person name="Pangilinan J."/>
            <person name="Larsson K.H."/>
            <person name="Matsuura K."/>
            <person name="Barry K."/>
            <person name="Labutti K."/>
            <person name="Kuo R."/>
            <person name="Ohm R.A."/>
            <person name="Bhattacharya S.S."/>
            <person name="Shirouzu T."/>
            <person name="Yoshinaga Y."/>
            <person name="Martin F.M."/>
            <person name="Grigoriev I.V."/>
            <person name="Hibbett D.S."/>
        </authorList>
    </citation>
    <scope>NUCLEOTIDE SEQUENCE [LARGE SCALE GENOMIC DNA]</scope>
    <source>
        <strain evidence="8 9">HHB12029</strain>
    </source>
</reference>
<organism evidence="8 9">
    <name type="scientific">Exidia glandulosa HHB12029</name>
    <dbReference type="NCBI Taxonomy" id="1314781"/>
    <lineage>
        <taxon>Eukaryota</taxon>
        <taxon>Fungi</taxon>
        <taxon>Dikarya</taxon>
        <taxon>Basidiomycota</taxon>
        <taxon>Agaricomycotina</taxon>
        <taxon>Agaricomycetes</taxon>
        <taxon>Auriculariales</taxon>
        <taxon>Exidiaceae</taxon>
        <taxon>Exidia</taxon>
    </lineage>
</organism>
<proteinExistence type="inferred from homology"/>
<keyword evidence="9" id="KW-1185">Reference proteome</keyword>
<evidence type="ECO:0000313" key="8">
    <source>
        <dbReference type="EMBL" id="KZW01332.1"/>
    </source>
</evidence>
<dbReference type="SUPFAM" id="SSF51445">
    <property type="entry name" value="(Trans)glycosidases"/>
    <property type="match status" value="1"/>
</dbReference>
<dbReference type="OrthoDB" id="5795902at2759"/>
<accession>A0A165NWU4</accession>